<dbReference type="InterPro" id="IPR015424">
    <property type="entry name" value="PyrdxlP-dep_Trfase"/>
</dbReference>
<name>A0A7S0I177_9CRYP</name>
<feature type="domain" description="Aminotransferase class V" evidence="10">
    <location>
        <begin position="11"/>
        <end position="91"/>
    </location>
</feature>
<dbReference type="PANTHER" id="PTHR11601">
    <property type="entry name" value="CYSTEINE DESULFURYLASE FAMILY MEMBER"/>
    <property type="match status" value="1"/>
</dbReference>
<dbReference type="AlphaFoldDB" id="A0A7S0I177"/>
<accession>A0A7S0I177</accession>
<dbReference type="GO" id="GO:0051536">
    <property type="term" value="F:iron-sulfur cluster binding"/>
    <property type="evidence" value="ECO:0007669"/>
    <property type="project" value="UniProtKB-KW"/>
</dbReference>
<evidence type="ECO:0000256" key="3">
    <source>
        <dbReference type="ARBA" id="ARBA00012239"/>
    </source>
</evidence>
<dbReference type="InterPro" id="IPR016454">
    <property type="entry name" value="Cysteine_dSase"/>
</dbReference>
<dbReference type="PANTHER" id="PTHR11601:SF34">
    <property type="entry name" value="CYSTEINE DESULFURASE"/>
    <property type="match status" value="1"/>
</dbReference>
<dbReference type="Gene3D" id="3.90.1150.10">
    <property type="entry name" value="Aspartate Aminotransferase, domain 1"/>
    <property type="match status" value="1"/>
</dbReference>
<feature type="domain" description="Aminotransferase class V" evidence="10">
    <location>
        <begin position="122"/>
        <end position="433"/>
    </location>
</feature>
<reference evidence="11" key="1">
    <citation type="submission" date="2021-01" db="EMBL/GenBank/DDBJ databases">
        <authorList>
            <person name="Corre E."/>
            <person name="Pelletier E."/>
            <person name="Niang G."/>
            <person name="Scheremetjew M."/>
            <person name="Finn R."/>
            <person name="Kale V."/>
            <person name="Holt S."/>
            <person name="Cochrane G."/>
            <person name="Meng A."/>
            <person name="Brown T."/>
            <person name="Cohen L."/>
        </authorList>
    </citation>
    <scope>NUCLEOTIDE SEQUENCE</scope>
    <source>
        <strain evidence="11">CCMP325</strain>
    </source>
</reference>
<dbReference type="PROSITE" id="PS00595">
    <property type="entry name" value="AA_TRANSFER_CLASS_5"/>
    <property type="match status" value="1"/>
</dbReference>
<dbReference type="Gene3D" id="1.10.260.50">
    <property type="match status" value="1"/>
</dbReference>
<dbReference type="PIRSF" id="PIRSF005572">
    <property type="entry name" value="NifS"/>
    <property type="match status" value="1"/>
</dbReference>
<evidence type="ECO:0000256" key="8">
    <source>
        <dbReference type="ARBA" id="ARBA00023014"/>
    </source>
</evidence>
<proteinExistence type="inferred from homology"/>
<evidence type="ECO:0000256" key="6">
    <source>
        <dbReference type="ARBA" id="ARBA00022898"/>
    </source>
</evidence>
<evidence type="ECO:0000256" key="1">
    <source>
        <dbReference type="ARBA" id="ARBA00001933"/>
    </source>
</evidence>
<keyword evidence="5" id="KW-0479">Metal-binding</keyword>
<comment type="cofactor">
    <cofactor evidence="1 9">
        <name>pyridoxal 5'-phosphate</name>
        <dbReference type="ChEBI" id="CHEBI:597326"/>
    </cofactor>
</comment>
<comment type="similarity">
    <text evidence="2">Belongs to the class-V pyridoxal-phosphate-dependent aminotransferase family. NifS/IscS subfamily.</text>
</comment>
<dbReference type="InterPro" id="IPR015421">
    <property type="entry name" value="PyrdxlP-dep_Trfase_major"/>
</dbReference>
<dbReference type="GO" id="GO:0031071">
    <property type="term" value="F:cysteine desulfurase activity"/>
    <property type="evidence" value="ECO:0007669"/>
    <property type="project" value="UniProtKB-EC"/>
</dbReference>
<dbReference type="EC" id="2.8.1.7" evidence="3"/>
<evidence type="ECO:0000256" key="2">
    <source>
        <dbReference type="ARBA" id="ARBA00006490"/>
    </source>
</evidence>
<keyword evidence="4" id="KW-0808">Transferase</keyword>
<keyword evidence="7" id="KW-0408">Iron</keyword>
<evidence type="ECO:0000256" key="9">
    <source>
        <dbReference type="RuleBase" id="RU004504"/>
    </source>
</evidence>
<dbReference type="EMBL" id="HBEO01034407">
    <property type="protein sequence ID" value="CAD8507752.1"/>
    <property type="molecule type" value="Transcribed_RNA"/>
</dbReference>
<dbReference type="GO" id="GO:0046872">
    <property type="term" value="F:metal ion binding"/>
    <property type="evidence" value="ECO:0007669"/>
    <property type="project" value="UniProtKB-KW"/>
</dbReference>
<dbReference type="InterPro" id="IPR000192">
    <property type="entry name" value="Aminotrans_V_dom"/>
</dbReference>
<keyword evidence="6" id="KW-0663">Pyridoxal phosphate</keyword>
<dbReference type="InterPro" id="IPR020578">
    <property type="entry name" value="Aminotrans_V_PyrdxlP_BS"/>
</dbReference>
<gene>
    <name evidence="11" type="ORF">HPHI1048_LOCUS23299</name>
</gene>
<evidence type="ECO:0000259" key="10">
    <source>
        <dbReference type="Pfam" id="PF00266"/>
    </source>
</evidence>
<dbReference type="InterPro" id="IPR015422">
    <property type="entry name" value="PyrdxlP-dep_Trfase_small"/>
</dbReference>
<evidence type="ECO:0000256" key="4">
    <source>
        <dbReference type="ARBA" id="ARBA00022679"/>
    </source>
</evidence>
<dbReference type="Pfam" id="PF00266">
    <property type="entry name" value="Aminotran_5"/>
    <property type="match status" value="2"/>
</dbReference>
<evidence type="ECO:0000256" key="5">
    <source>
        <dbReference type="ARBA" id="ARBA00022723"/>
    </source>
</evidence>
<keyword evidence="8" id="KW-0411">Iron-sulfur</keyword>
<dbReference type="Gene3D" id="3.40.640.10">
    <property type="entry name" value="Type I PLP-dependent aspartate aminotransferase-like (Major domain)"/>
    <property type="match status" value="1"/>
</dbReference>
<organism evidence="11">
    <name type="scientific">Hanusia phi</name>
    <dbReference type="NCBI Taxonomy" id="3032"/>
    <lineage>
        <taxon>Eukaryota</taxon>
        <taxon>Cryptophyceae</taxon>
        <taxon>Pyrenomonadales</taxon>
        <taxon>Geminigeraceae</taxon>
        <taxon>Hanusia</taxon>
    </lineage>
</organism>
<sequence>MSGMFGNDDPIYLDYGGTSPVDPSVFDCMKEFYLNNWGNPSSSHVYGQRAKKSFEQARKDVAESIGGAPHEIFFTSGGTESNNWVLKGAVSMARKRLQDHFTNNMGGSALSWSTMYVDQLRPHIVTTAIEHPAILEPLKWLQNEQQCDVTIVEPRKDGIINVQDVIDALRTQTVLVSIMHANNEVGAVQPLREISDAVRAWADEFGERGKQGLTDGILIHTDACQSVGKIPVDVNMLGVDLLSIAGHKLYAPKGIGALYVRGGAKGLDGDGDIRLQRFMHGGGQELGLRAGTENVGLAVALGKACKLLCNDKQEATKEQMRQASLIRSLHIQLQAKFVGQIHLNGPELPAAPVNGDWPRLPNTLSVGFRGLKAQEILAKVQDVVSASAGAACHSSNIPKISSVLAAMDVPEDAALGTIRFTVGRYTTEEEINRAAEAIANAANELFKASM</sequence>
<dbReference type="SUPFAM" id="SSF53383">
    <property type="entry name" value="PLP-dependent transferases"/>
    <property type="match status" value="1"/>
</dbReference>
<evidence type="ECO:0000256" key="7">
    <source>
        <dbReference type="ARBA" id="ARBA00023004"/>
    </source>
</evidence>
<protein>
    <recommendedName>
        <fullName evidence="3">cysteine desulfurase</fullName>
        <ecNumber evidence="3">2.8.1.7</ecNumber>
    </recommendedName>
</protein>
<evidence type="ECO:0000313" key="11">
    <source>
        <dbReference type="EMBL" id="CAD8507752.1"/>
    </source>
</evidence>